<dbReference type="Proteomes" id="UP001165121">
    <property type="component" value="Unassembled WGS sequence"/>
</dbReference>
<dbReference type="PROSITE" id="PS50011">
    <property type="entry name" value="PROTEIN_KINASE_DOM"/>
    <property type="match status" value="1"/>
</dbReference>
<comment type="caution">
    <text evidence="2">The sequence shown here is derived from an EMBL/GenBank/DDBJ whole genome shotgun (WGS) entry which is preliminary data.</text>
</comment>
<dbReference type="PROSITE" id="PS00108">
    <property type="entry name" value="PROTEIN_KINASE_ST"/>
    <property type="match status" value="1"/>
</dbReference>
<gene>
    <name evidence="2" type="ORF">Pfra01_000004500</name>
</gene>
<sequence length="873" mass="99602">MASSNWRSWSNLVDSKVNVSSRWHSSHEELAPTPDRIGDFLVARLRRATRSAHDQETIGEWGRDLHDQLVEYEEESRLLVKLAHSGRVVQVLTRGVKTTLGVLNEVDTAVEAKWIQELHRERREREELYRRLLRNGGQLSLEMGDDNQQLEVLTLMKHGIDKFMHVLTDRELDLISEVYDTVTRRVGIVVGEIPSWFATSERQWSGAVTSVIDEGEEACLRQVGVWAKLHHPHVRKLYGACHVGTASVIHELSVSRYHGIPPWWYMFGCALGLKYVHERGLAHRHLTIENLHSAYEFKGILSGLGLIRTKSSESELRNFAAASDVQAFGLAMFKYLVDCFSANNSELDDFHHDQRLPRCRPNFFSEEQWSLLVRMCADDPADRMSMIEVVHKLESIQKESHDDIWGDDVESKVEPEFVDELDSYMIPAANATITDILQDTNDLCDEIEDFIGVNRPVYDRLLDVYTQLSVSTHPLPVALVEDFSSILWRFFLRLEERSQGEYNSVATLCAANTVANRNYSVHHDIDRIILSTPFLQSSPAVHCWQPTWEQTYQWQQEALRSGLKNPLELLDNLENENDIAEAFSLLQFEGESLPGVYIKDDKLLKLVARAANVPRWLIPPHQIELGRHLADGSFGAVYLGKWFNTDVVVKQVLTNQANRKNREQFFHEVNLWASLNHDNLIKLYGACHEGQPYFVCEQANQGTLIKYLEGRRHFAAWRSIWEAAKGLQYLHERGIIHGDLKGNNILVCDATAKLADFGLSVFARSSNPDDDAGALGAFRWKAPECLAGAGPTFESDIYSFAMCIIEAVSGDFPWGKSMSDSVVKLNVLEKKILPPRPRDFNDNQWDLITRMCSYYPERRPNAAALVHILWKFA</sequence>
<protein>
    <submittedName>
        <fullName evidence="2">Unnamed protein product</fullName>
    </submittedName>
</protein>
<organism evidence="2 3">
    <name type="scientific">Phytophthora fragariaefolia</name>
    <dbReference type="NCBI Taxonomy" id="1490495"/>
    <lineage>
        <taxon>Eukaryota</taxon>
        <taxon>Sar</taxon>
        <taxon>Stramenopiles</taxon>
        <taxon>Oomycota</taxon>
        <taxon>Peronosporomycetes</taxon>
        <taxon>Peronosporales</taxon>
        <taxon>Peronosporaceae</taxon>
        <taxon>Phytophthora</taxon>
    </lineage>
</organism>
<dbReference type="AlphaFoldDB" id="A0A9W6WR93"/>
<dbReference type="SMART" id="SM00220">
    <property type="entry name" value="S_TKc"/>
    <property type="match status" value="1"/>
</dbReference>
<accession>A0A9W6WR93</accession>
<dbReference type="SUPFAM" id="SSF56112">
    <property type="entry name" value="Protein kinase-like (PK-like)"/>
    <property type="match status" value="2"/>
</dbReference>
<dbReference type="PANTHER" id="PTHR44329">
    <property type="entry name" value="SERINE/THREONINE-PROTEIN KINASE TNNI3K-RELATED"/>
    <property type="match status" value="1"/>
</dbReference>
<feature type="domain" description="Protein kinase" evidence="1">
    <location>
        <begin position="623"/>
        <end position="870"/>
    </location>
</feature>
<keyword evidence="3" id="KW-1185">Reference proteome</keyword>
<dbReference type="EMBL" id="BSXT01000003">
    <property type="protein sequence ID" value="GMF14432.1"/>
    <property type="molecule type" value="Genomic_DNA"/>
</dbReference>
<evidence type="ECO:0000313" key="2">
    <source>
        <dbReference type="EMBL" id="GMF14432.1"/>
    </source>
</evidence>
<dbReference type="GO" id="GO:0005524">
    <property type="term" value="F:ATP binding"/>
    <property type="evidence" value="ECO:0007669"/>
    <property type="project" value="InterPro"/>
</dbReference>
<dbReference type="Pfam" id="PF07714">
    <property type="entry name" value="PK_Tyr_Ser-Thr"/>
    <property type="match status" value="1"/>
</dbReference>
<dbReference type="Gene3D" id="3.30.200.20">
    <property type="entry name" value="Phosphorylase Kinase, domain 1"/>
    <property type="match status" value="1"/>
</dbReference>
<proteinExistence type="predicted"/>
<dbReference type="GO" id="GO:0004674">
    <property type="term" value="F:protein serine/threonine kinase activity"/>
    <property type="evidence" value="ECO:0007669"/>
    <property type="project" value="TreeGrafter"/>
</dbReference>
<name>A0A9W6WR93_9STRA</name>
<dbReference type="InterPro" id="IPR008271">
    <property type="entry name" value="Ser/Thr_kinase_AS"/>
</dbReference>
<dbReference type="InterPro" id="IPR051681">
    <property type="entry name" value="Ser/Thr_Kinases-Pseudokinases"/>
</dbReference>
<dbReference type="InterPro" id="IPR011009">
    <property type="entry name" value="Kinase-like_dom_sf"/>
</dbReference>
<reference evidence="2" key="1">
    <citation type="submission" date="2023-04" db="EMBL/GenBank/DDBJ databases">
        <title>Phytophthora fragariaefolia NBRC 109709.</title>
        <authorList>
            <person name="Ichikawa N."/>
            <person name="Sato H."/>
            <person name="Tonouchi N."/>
        </authorList>
    </citation>
    <scope>NUCLEOTIDE SEQUENCE</scope>
    <source>
        <strain evidence="2">NBRC 109709</strain>
    </source>
</reference>
<dbReference type="Gene3D" id="1.10.510.10">
    <property type="entry name" value="Transferase(Phosphotransferase) domain 1"/>
    <property type="match status" value="2"/>
</dbReference>
<evidence type="ECO:0000313" key="3">
    <source>
        <dbReference type="Proteomes" id="UP001165121"/>
    </source>
</evidence>
<dbReference type="InterPro" id="IPR001245">
    <property type="entry name" value="Ser-Thr/Tyr_kinase_cat_dom"/>
</dbReference>
<dbReference type="InterPro" id="IPR000719">
    <property type="entry name" value="Prot_kinase_dom"/>
</dbReference>
<dbReference type="OrthoDB" id="127186at2759"/>
<dbReference type="PANTHER" id="PTHR44329:SF214">
    <property type="entry name" value="PROTEIN KINASE DOMAIN-CONTAINING PROTEIN"/>
    <property type="match status" value="1"/>
</dbReference>
<evidence type="ECO:0000259" key="1">
    <source>
        <dbReference type="PROSITE" id="PS50011"/>
    </source>
</evidence>